<reference evidence="2" key="1">
    <citation type="journal article" date="2019" name="Int. J. Syst. Evol. Microbiol.">
        <title>The Global Catalogue of Microorganisms (GCM) 10K type strain sequencing project: providing services to taxonomists for standard genome sequencing and annotation.</title>
        <authorList>
            <consortium name="The Broad Institute Genomics Platform"/>
            <consortium name="The Broad Institute Genome Sequencing Center for Infectious Disease"/>
            <person name="Wu L."/>
            <person name="Ma J."/>
        </authorList>
    </citation>
    <scope>NUCLEOTIDE SEQUENCE [LARGE SCALE GENOMIC DNA]</scope>
    <source>
        <strain evidence="2">JCM 17858</strain>
    </source>
</reference>
<dbReference type="Proteomes" id="UP001500394">
    <property type="component" value="Unassembled WGS sequence"/>
</dbReference>
<name>A0ABP8QUY7_9SPHI</name>
<protein>
    <recommendedName>
        <fullName evidence="3">DUF4292 domain-containing protein</fullName>
    </recommendedName>
</protein>
<dbReference type="InterPro" id="IPR025634">
    <property type="entry name" value="DUF4292"/>
</dbReference>
<evidence type="ECO:0008006" key="3">
    <source>
        <dbReference type="Google" id="ProtNLM"/>
    </source>
</evidence>
<gene>
    <name evidence="1" type="ORF">GCM10023173_02480</name>
</gene>
<dbReference type="Pfam" id="PF14125">
    <property type="entry name" value="DUF4292"/>
    <property type="match status" value="1"/>
</dbReference>
<proteinExistence type="predicted"/>
<evidence type="ECO:0000313" key="1">
    <source>
        <dbReference type="EMBL" id="GAA4510693.1"/>
    </source>
</evidence>
<sequence length="256" mass="28917">MWNKIIYGMCVVFLLAGCKTKKVVQMPNITTSPSSENVVSGIVINNLDFHTFSGRAKAAVEFGKERQDATLNVRINRSKAIWISVTASFLNIEAVRVLITPDSIKIMNKLQGEYIVKPFSYIHRYTGEGITFNILQNMLMSNVTNELLRTHQLTVAKAEDETQLVGVKDDISFQYSLSGSARPKVFRLLPVGSSDKLEVFYSSFNSVTGYEYPQRQNIKLHAAETSITVVLDYNKIEFNQEVEMPFTVPAKYKVIR</sequence>
<comment type="caution">
    <text evidence="1">The sequence shown here is derived from an EMBL/GenBank/DDBJ whole genome shotgun (WGS) entry which is preliminary data.</text>
</comment>
<organism evidence="1 2">
    <name type="scientific">Sphingobacterium thermophilum</name>
    <dbReference type="NCBI Taxonomy" id="768534"/>
    <lineage>
        <taxon>Bacteria</taxon>
        <taxon>Pseudomonadati</taxon>
        <taxon>Bacteroidota</taxon>
        <taxon>Sphingobacteriia</taxon>
        <taxon>Sphingobacteriales</taxon>
        <taxon>Sphingobacteriaceae</taxon>
        <taxon>Sphingobacterium</taxon>
    </lineage>
</organism>
<dbReference type="RefSeq" id="WP_345063567.1">
    <property type="nucleotide sequence ID" value="NZ_BAABGR010000003.1"/>
</dbReference>
<keyword evidence="2" id="KW-1185">Reference proteome</keyword>
<dbReference type="PROSITE" id="PS51257">
    <property type="entry name" value="PROKAR_LIPOPROTEIN"/>
    <property type="match status" value="1"/>
</dbReference>
<dbReference type="EMBL" id="BAABGR010000003">
    <property type="protein sequence ID" value="GAA4510693.1"/>
    <property type="molecule type" value="Genomic_DNA"/>
</dbReference>
<accession>A0ABP8QUY7</accession>
<evidence type="ECO:0000313" key="2">
    <source>
        <dbReference type="Proteomes" id="UP001500394"/>
    </source>
</evidence>